<name>A0A7S3RNH2_EMIHU</name>
<sequence>MCMVHWDSASKRLYGSLHHADMCSVHPLRIKAWQSNEKTLYKQHLPPTKAAVQAALANGSKTIVLLRNPWFAAESDCESARAGGMWLHQTKESHLAHKLLAYRAFARGWRDAAAEYPEQIQLIEFDSLQAGNSSREAAFSLALRFWGMPRVRPFRDFHHHYMHCGHASCYHDMRNDSELAATQAQLEAAGDGEWSHWAGGSDEMAGGAVRGLRGANKCAISHKLGSLDEYEAALRKREAAKRAPPSDAASNDPTAAIQP</sequence>
<dbReference type="EMBL" id="HBIR01007320">
    <property type="protein sequence ID" value="CAE0529561.1"/>
    <property type="molecule type" value="Transcribed_RNA"/>
</dbReference>
<organism evidence="2">
    <name type="scientific">Emiliania huxleyi</name>
    <name type="common">Coccolithophore</name>
    <name type="synonym">Pontosphaera huxleyi</name>
    <dbReference type="NCBI Taxonomy" id="2903"/>
    <lineage>
        <taxon>Eukaryota</taxon>
        <taxon>Haptista</taxon>
        <taxon>Haptophyta</taxon>
        <taxon>Prymnesiophyceae</taxon>
        <taxon>Isochrysidales</taxon>
        <taxon>Noelaerhabdaceae</taxon>
        <taxon>Emiliania</taxon>
    </lineage>
</organism>
<proteinExistence type="predicted"/>
<evidence type="ECO:0008006" key="3">
    <source>
        <dbReference type="Google" id="ProtNLM"/>
    </source>
</evidence>
<gene>
    <name evidence="2" type="ORF">EHUX00137_LOCUS4987</name>
</gene>
<evidence type="ECO:0000313" key="2">
    <source>
        <dbReference type="EMBL" id="CAE0529561.1"/>
    </source>
</evidence>
<dbReference type="AlphaFoldDB" id="A0A7S3RNH2"/>
<feature type="region of interest" description="Disordered" evidence="1">
    <location>
        <begin position="236"/>
        <end position="259"/>
    </location>
</feature>
<accession>A0A7S3RNH2</accession>
<evidence type="ECO:0000256" key="1">
    <source>
        <dbReference type="SAM" id="MobiDB-lite"/>
    </source>
</evidence>
<reference evidence="2" key="1">
    <citation type="submission" date="2021-01" db="EMBL/GenBank/DDBJ databases">
        <authorList>
            <person name="Corre E."/>
            <person name="Pelletier E."/>
            <person name="Niang G."/>
            <person name="Scheremetjew M."/>
            <person name="Finn R."/>
            <person name="Kale V."/>
            <person name="Holt S."/>
            <person name="Cochrane G."/>
            <person name="Meng A."/>
            <person name="Brown T."/>
            <person name="Cohen L."/>
        </authorList>
    </citation>
    <scope>NUCLEOTIDE SEQUENCE</scope>
    <source>
        <strain evidence="2">379</strain>
    </source>
</reference>
<protein>
    <recommendedName>
        <fullName evidence="3">Sulfotransferase domain-containing protein</fullName>
    </recommendedName>
</protein>